<evidence type="ECO:0000313" key="2">
    <source>
        <dbReference type="Proteomes" id="UP000770661"/>
    </source>
</evidence>
<protein>
    <submittedName>
        <fullName evidence="1">Uncharacterized protein</fullName>
    </submittedName>
</protein>
<evidence type="ECO:0000313" key="1">
    <source>
        <dbReference type="EMBL" id="KAG0713542.1"/>
    </source>
</evidence>
<dbReference type="AlphaFoldDB" id="A0A8J4XS00"/>
<dbReference type="EMBL" id="JACEEZ010021367">
    <property type="protein sequence ID" value="KAG0713542.1"/>
    <property type="molecule type" value="Genomic_DNA"/>
</dbReference>
<reference evidence="1" key="1">
    <citation type="submission" date="2020-07" db="EMBL/GenBank/DDBJ databases">
        <title>The High-quality genome of the commercially important snow crab, Chionoecetes opilio.</title>
        <authorList>
            <person name="Jeong J.-H."/>
            <person name="Ryu S."/>
        </authorList>
    </citation>
    <scope>NUCLEOTIDE SEQUENCE</scope>
    <source>
        <strain evidence="1">MADBK_172401_WGS</strain>
        <tissue evidence="1">Digestive gland</tissue>
    </source>
</reference>
<sequence length="178" mass="19701">MFHILESQPTKVRWCWLARKRGTSTASPQESTVLVFRVATLGGWRNPARFGTPYTCAFWNTTSAATSLRCSSILRAYSSWGGRSAASTSLKARHWMLSRVLVCEAAHDIQERAAYSNYRSTSTPRTLTAWRGRRTPPKRSLRSNAGPAAGDRESIIACVFSGAKVTSLRVPHSSTYNS</sequence>
<proteinExistence type="predicted"/>
<name>A0A8J4XS00_CHIOP</name>
<organism evidence="1 2">
    <name type="scientific">Chionoecetes opilio</name>
    <name type="common">Atlantic snow crab</name>
    <name type="synonym">Cancer opilio</name>
    <dbReference type="NCBI Taxonomy" id="41210"/>
    <lineage>
        <taxon>Eukaryota</taxon>
        <taxon>Metazoa</taxon>
        <taxon>Ecdysozoa</taxon>
        <taxon>Arthropoda</taxon>
        <taxon>Crustacea</taxon>
        <taxon>Multicrustacea</taxon>
        <taxon>Malacostraca</taxon>
        <taxon>Eumalacostraca</taxon>
        <taxon>Eucarida</taxon>
        <taxon>Decapoda</taxon>
        <taxon>Pleocyemata</taxon>
        <taxon>Brachyura</taxon>
        <taxon>Eubrachyura</taxon>
        <taxon>Majoidea</taxon>
        <taxon>Majidae</taxon>
        <taxon>Chionoecetes</taxon>
    </lineage>
</organism>
<dbReference type="Proteomes" id="UP000770661">
    <property type="component" value="Unassembled WGS sequence"/>
</dbReference>
<accession>A0A8J4XS00</accession>
<gene>
    <name evidence="1" type="ORF">GWK47_015981</name>
</gene>
<keyword evidence="2" id="KW-1185">Reference proteome</keyword>
<comment type="caution">
    <text evidence="1">The sequence shown here is derived from an EMBL/GenBank/DDBJ whole genome shotgun (WGS) entry which is preliminary data.</text>
</comment>